<dbReference type="SUPFAM" id="SSF54637">
    <property type="entry name" value="Thioesterase/thiol ester dehydrase-isomerase"/>
    <property type="match status" value="1"/>
</dbReference>
<dbReference type="RefSeq" id="WP_095302270.1">
    <property type="nucleotide sequence ID" value="NZ_CADEPK010000333.1"/>
</dbReference>
<proteinExistence type="inferred from homology"/>
<comment type="similarity">
    <text evidence="1">Belongs to the thioesterase PaaI family.</text>
</comment>
<accession>A0ABT9Z137</accession>
<comment type="caution">
    <text evidence="4">The sequence shown here is derived from an EMBL/GenBank/DDBJ whole genome shotgun (WGS) entry which is preliminary data.</text>
</comment>
<feature type="domain" description="Thioesterase" evidence="3">
    <location>
        <begin position="39"/>
        <end position="117"/>
    </location>
</feature>
<dbReference type="PANTHER" id="PTHR43240:SF5">
    <property type="entry name" value="1,4-DIHYDROXY-2-NAPHTHOYL-COA THIOESTERASE 1"/>
    <property type="match status" value="1"/>
</dbReference>
<evidence type="ECO:0000256" key="1">
    <source>
        <dbReference type="ARBA" id="ARBA00008324"/>
    </source>
</evidence>
<reference evidence="4 5" key="1">
    <citation type="submission" date="2023-07" db="EMBL/GenBank/DDBJ databases">
        <title>Genomic Encyclopedia of Type Strains, Phase IV (KMG-IV): sequencing the most valuable type-strain genomes for metagenomic binning, comparative biology and taxonomic classification.</title>
        <authorList>
            <person name="Goeker M."/>
        </authorList>
    </citation>
    <scope>NUCLEOTIDE SEQUENCE [LARGE SCALE GENOMIC DNA]</scope>
    <source>
        <strain evidence="4 5">DSM 17723</strain>
    </source>
</reference>
<dbReference type="InterPro" id="IPR003736">
    <property type="entry name" value="PAAI_dom"/>
</dbReference>
<evidence type="ECO:0000313" key="5">
    <source>
        <dbReference type="Proteomes" id="UP001232245"/>
    </source>
</evidence>
<dbReference type="NCBIfam" id="TIGR00369">
    <property type="entry name" value="unchar_dom_1"/>
    <property type="match status" value="1"/>
</dbReference>
<keyword evidence="5" id="KW-1185">Reference proteome</keyword>
<dbReference type="Proteomes" id="UP001232245">
    <property type="component" value="Unassembled WGS sequence"/>
</dbReference>
<dbReference type="Gene3D" id="3.10.129.10">
    <property type="entry name" value="Hotdog Thioesterase"/>
    <property type="match status" value="1"/>
</dbReference>
<dbReference type="EMBL" id="JAUSTZ010000003">
    <property type="protein sequence ID" value="MDQ0225547.1"/>
    <property type="molecule type" value="Genomic_DNA"/>
</dbReference>
<sequence length="133" mass="14395">MDYNVKNTLMEALGINILSVSDDGVVATMPVDHRTHQPFGLLHGGASVALAETAASVGAFHFIDHDTQACVGLEINANHIRGKRDGIVTAHAKPLHIGKTTMVWEVKIVDEEAELICVSRCTMAILQKKPKQN</sequence>
<dbReference type="InterPro" id="IPR006683">
    <property type="entry name" value="Thioestr_dom"/>
</dbReference>
<dbReference type="Pfam" id="PF03061">
    <property type="entry name" value="4HBT"/>
    <property type="match status" value="1"/>
</dbReference>
<evidence type="ECO:0000256" key="2">
    <source>
        <dbReference type="ARBA" id="ARBA00022801"/>
    </source>
</evidence>
<dbReference type="PANTHER" id="PTHR43240">
    <property type="entry name" value="1,4-DIHYDROXY-2-NAPHTHOYL-COA THIOESTERASE 1"/>
    <property type="match status" value="1"/>
</dbReference>
<keyword evidence="2" id="KW-0378">Hydrolase</keyword>
<name>A0ABT9Z137_9BACI</name>
<evidence type="ECO:0000259" key="3">
    <source>
        <dbReference type="Pfam" id="PF03061"/>
    </source>
</evidence>
<dbReference type="CDD" id="cd03443">
    <property type="entry name" value="PaaI_thioesterase"/>
    <property type="match status" value="1"/>
</dbReference>
<organism evidence="4 5">
    <name type="scientific">Metabacillus niabensis</name>
    <dbReference type="NCBI Taxonomy" id="324854"/>
    <lineage>
        <taxon>Bacteria</taxon>
        <taxon>Bacillati</taxon>
        <taxon>Bacillota</taxon>
        <taxon>Bacilli</taxon>
        <taxon>Bacillales</taxon>
        <taxon>Bacillaceae</taxon>
        <taxon>Metabacillus</taxon>
    </lineage>
</organism>
<evidence type="ECO:0000313" key="4">
    <source>
        <dbReference type="EMBL" id="MDQ0225547.1"/>
    </source>
</evidence>
<gene>
    <name evidence="4" type="ORF">J2S02_001891</name>
</gene>
<protein>
    <submittedName>
        <fullName evidence="4">Uncharacterized protein (TIGR00369 family)</fullName>
    </submittedName>
</protein>
<dbReference type="InterPro" id="IPR029069">
    <property type="entry name" value="HotDog_dom_sf"/>
</dbReference>